<evidence type="ECO:0000256" key="2">
    <source>
        <dbReference type="SAM" id="MobiDB-lite"/>
    </source>
</evidence>
<evidence type="ECO:0008006" key="6">
    <source>
        <dbReference type="Google" id="ProtNLM"/>
    </source>
</evidence>
<feature type="compositionally biased region" description="Basic and acidic residues" evidence="2">
    <location>
        <begin position="92"/>
        <end position="105"/>
    </location>
</feature>
<feature type="transmembrane region" description="Helical" evidence="3">
    <location>
        <begin position="197"/>
        <end position="219"/>
    </location>
</feature>
<keyword evidence="3" id="KW-1133">Transmembrane helix</keyword>
<sequence>MAKSSKPSSKSTATARNTTEKPADAEAKAAVPEVDAGERDTANTTGSAAKIEAVNKAIKADSSKGTGTPAAEKPAKTSDRSVATAADPNETPPKDTAKAAAEKIGQDVGAEPSDDETSGPLASDPAASGTASQPASDDAKATGADEKSSNEAKVTQKGTAPDRVDLDAADAALAPEAASELPVGVAVSDPARGAGGFFPALLGGVIAAGIGFGAAYAWLDAPAPDTAALDALRKDVSALQSAPAPQSDTTALETGLTEVREIAAAAGTQISALSDRVTELEVRLTQLSAAGVSSSLSPEAVKAYEAELEALQASMSEQRSALEAAAQAAADAEASAEEAAQATLARAALARVQAALDSGSGFAPALGDLEAAGVDVPGALSSLARDGVPTMAGLRDEFPAAARAALAQARKDAGPDAGAGLTSFLKAQLGARSLEPREGDDPDAILSRAESALEAGHLNDTLAEIAALPETARARMSGWLSAAQMRLDAVAAANALAQDLNQN</sequence>
<evidence type="ECO:0000256" key="3">
    <source>
        <dbReference type="SAM" id="Phobius"/>
    </source>
</evidence>
<keyword evidence="5" id="KW-1185">Reference proteome</keyword>
<feature type="region of interest" description="Disordered" evidence="2">
    <location>
        <begin position="1"/>
        <end position="163"/>
    </location>
</feature>
<keyword evidence="3" id="KW-0472">Membrane</keyword>
<protein>
    <recommendedName>
        <fullName evidence="6">Inner membrane protein</fullName>
    </recommendedName>
</protein>
<feature type="coiled-coil region" evidence="1">
    <location>
        <begin position="270"/>
        <end position="342"/>
    </location>
</feature>
<feature type="compositionally biased region" description="Basic and acidic residues" evidence="2">
    <location>
        <begin position="137"/>
        <end position="150"/>
    </location>
</feature>
<keyword evidence="3" id="KW-0812">Transmembrane</keyword>
<evidence type="ECO:0000256" key="1">
    <source>
        <dbReference type="SAM" id="Coils"/>
    </source>
</evidence>
<evidence type="ECO:0000313" key="5">
    <source>
        <dbReference type="Proteomes" id="UP000248012"/>
    </source>
</evidence>
<dbReference type="OrthoDB" id="7659420at2"/>
<dbReference type="Proteomes" id="UP000248012">
    <property type="component" value="Unassembled WGS sequence"/>
</dbReference>
<evidence type="ECO:0000313" key="4">
    <source>
        <dbReference type="EMBL" id="PYC46333.1"/>
    </source>
</evidence>
<comment type="caution">
    <text evidence="4">The sequence shown here is derived from an EMBL/GenBank/DDBJ whole genome shotgun (WGS) entry which is preliminary data.</text>
</comment>
<keyword evidence="1" id="KW-0175">Coiled coil</keyword>
<accession>A0A2V4N8H5</accession>
<name>A0A2V4N8H5_9RHOB</name>
<dbReference type="RefSeq" id="WP_110797371.1">
    <property type="nucleotide sequence ID" value="NZ_KZ826495.1"/>
</dbReference>
<dbReference type="EMBL" id="QFVT01000016">
    <property type="protein sequence ID" value="PYC46333.1"/>
    <property type="molecule type" value="Genomic_DNA"/>
</dbReference>
<proteinExistence type="predicted"/>
<dbReference type="AlphaFoldDB" id="A0A2V4N8H5"/>
<organism evidence="4 5">
    <name type="scientific">Litorivita pollutaquae</name>
    <dbReference type="NCBI Taxonomy" id="2200892"/>
    <lineage>
        <taxon>Bacteria</taxon>
        <taxon>Pseudomonadati</taxon>
        <taxon>Pseudomonadota</taxon>
        <taxon>Alphaproteobacteria</taxon>
        <taxon>Rhodobacterales</taxon>
        <taxon>Paracoccaceae</taxon>
        <taxon>Litorivita</taxon>
    </lineage>
</organism>
<feature type="compositionally biased region" description="Low complexity" evidence="2">
    <location>
        <begin position="1"/>
        <end position="15"/>
    </location>
</feature>
<gene>
    <name evidence="4" type="ORF">DI396_15895</name>
</gene>
<feature type="compositionally biased region" description="Basic and acidic residues" evidence="2">
    <location>
        <begin position="18"/>
        <end position="27"/>
    </location>
</feature>
<reference evidence="4 5" key="1">
    <citation type="submission" date="2018-05" db="EMBL/GenBank/DDBJ databases">
        <title>Oceanovita maritima gen. nov., sp. nov., a marine bacterium in the family Rhodobacteraceae isolated from surface seawater of Lundu port Xiamen, China.</title>
        <authorList>
            <person name="Hetharua B.H."/>
            <person name="Min D."/>
            <person name="Liao H."/>
            <person name="Tian Y."/>
        </authorList>
    </citation>
    <scope>NUCLEOTIDE SEQUENCE [LARGE SCALE GENOMIC DNA]</scope>
    <source>
        <strain evidence="4 5">FSX-11</strain>
    </source>
</reference>